<organism evidence="5 6">
    <name type="scientific">Streptococcus mutans SM6</name>
    <dbReference type="NCBI Taxonomy" id="857119"/>
    <lineage>
        <taxon>Bacteria</taxon>
        <taxon>Bacillati</taxon>
        <taxon>Bacillota</taxon>
        <taxon>Bacilli</taxon>
        <taxon>Lactobacillales</taxon>
        <taxon>Streptococcaceae</taxon>
        <taxon>Streptococcus</taxon>
    </lineage>
</organism>
<dbReference type="PANTHER" id="PTHR40661">
    <property type="match status" value="1"/>
</dbReference>
<keyword evidence="2" id="KW-0238">DNA-binding</keyword>
<proteinExistence type="predicted"/>
<dbReference type="SUPFAM" id="SSF51306">
    <property type="entry name" value="LexA/Signal peptidase"/>
    <property type="match status" value="1"/>
</dbReference>
<dbReference type="Proteomes" id="UP000011676">
    <property type="component" value="Unassembled WGS sequence"/>
</dbReference>
<dbReference type="EMBL" id="AHSR01000018">
    <property type="protein sequence ID" value="EMC24330.1"/>
    <property type="molecule type" value="Genomic_DNA"/>
</dbReference>
<dbReference type="SMART" id="SM00530">
    <property type="entry name" value="HTH_XRE"/>
    <property type="match status" value="1"/>
</dbReference>
<evidence type="ECO:0000259" key="4">
    <source>
        <dbReference type="PROSITE" id="PS50943"/>
    </source>
</evidence>
<evidence type="ECO:0000256" key="3">
    <source>
        <dbReference type="ARBA" id="ARBA00023163"/>
    </source>
</evidence>
<keyword evidence="1" id="KW-0805">Transcription regulation</keyword>
<evidence type="ECO:0000313" key="6">
    <source>
        <dbReference type="Proteomes" id="UP000011676"/>
    </source>
</evidence>
<dbReference type="InterPro" id="IPR036286">
    <property type="entry name" value="LexA/Signal_pep-like_sf"/>
</dbReference>
<dbReference type="AlphaFoldDB" id="A0A829BW24"/>
<dbReference type="Pfam" id="PF00717">
    <property type="entry name" value="Peptidase_S24"/>
    <property type="match status" value="1"/>
</dbReference>
<keyword evidence="3" id="KW-0804">Transcription</keyword>
<dbReference type="Pfam" id="PF01381">
    <property type="entry name" value="HTH_3"/>
    <property type="match status" value="1"/>
</dbReference>
<reference evidence="5 6" key="1">
    <citation type="journal article" date="2013" name="Mol. Biol. Evol.">
        <title>Evolutionary and population genomics of the cavity causing bacteria Streptococcus mutans.</title>
        <authorList>
            <person name="Cornejo O.E."/>
            <person name="Lefebure T."/>
            <person name="Pavinski Bitar P.D."/>
            <person name="Lang P."/>
            <person name="Richards V.P."/>
            <person name="Eilertson K."/>
            <person name="Do T."/>
            <person name="Beighton D."/>
            <person name="Zeng L."/>
            <person name="Ahn S.J."/>
            <person name="Burne R.A."/>
            <person name="Siepel A."/>
            <person name="Bustamante C.D."/>
            <person name="Stanhope M.J."/>
        </authorList>
    </citation>
    <scope>NUCLEOTIDE SEQUENCE [LARGE SCALE GENOMIC DNA]</scope>
    <source>
        <strain evidence="5 6">SM6</strain>
    </source>
</reference>
<dbReference type="Gene3D" id="2.10.109.10">
    <property type="entry name" value="Umud Fragment, subunit A"/>
    <property type="match status" value="1"/>
</dbReference>
<name>A0A829BW24_STRMG</name>
<gene>
    <name evidence="5" type="ORF">SMU82_04588</name>
</gene>
<evidence type="ECO:0000256" key="2">
    <source>
        <dbReference type="ARBA" id="ARBA00023125"/>
    </source>
</evidence>
<dbReference type="InterPro" id="IPR001387">
    <property type="entry name" value="Cro/C1-type_HTH"/>
</dbReference>
<comment type="caution">
    <text evidence="5">The sequence shown here is derived from an EMBL/GenBank/DDBJ whole genome shotgun (WGS) entry which is preliminary data.</text>
</comment>
<dbReference type="SUPFAM" id="SSF47413">
    <property type="entry name" value="lambda repressor-like DNA-binding domains"/>
    <property type="match status" value="1"/>
</dbReference>
<evidence type="ECO:0000256" key="1">
    <source>
        <dbReference type="ARBA" id="ARBA00023015"/>
    </source>
</evidence>
<dbReference type="CDD" id="cd00093">
    <property type="entry name" value="HTH_XRE"/>
    <property type="match status" value="1"/>
</dbReference>
<dbReference type="InterPro" id="IPR039418">
    <property type="entry name" value="LexA-like"/>
</dbReference>
<sequence>MFSSQKLKERRKKLGLSQAQTADKLGISRPSYFNWEIGKTKPNQKNLDKLAHLLKVDSAYFLSQHDIVEIYTRLNESNKTKTLKYSQYLLEQQDKERNLMKNKRYPYRVYEKLSAGTGYSYFGDGNFDTVFYDEEIDHDFASWIFGDSMEPIFLNGEVALIKQTGFDYDGAIYAIDWDGQTYIKKVYREETGLRLVSLNKKYADKFAPYDENPRIIGLIVGNFIPLEG</sequence>
<dbReference type="InterPro" id="IPR010982">
    <property type="entry name" value="Lambda_DNA-bd_dom_sf"/>
</dbReference>
<dbReference type="PANTHER" id="PTHR40661:SF1">
    <property type="entry name" value="HTH CRO_C1-TYPE DOMAIN-CONTAINING PROTEIN"/>
    <property type="match status" value="1"/>
</dbReference>
<protein>
    <submittedName>
        <fullName evidence="5">Putative transcriptional regulator</fullName>
    </submittedName>
</protein>
<dbReference type="Gene3D" id="1.10.260.40">
    <property type="entry name" value="lambda repressor-like DNA-binding domains"/>
    <property type="match status" value="1"/>
</dbReference>
<dbReference type="PROSITE" id="PS50943">
    <property type="entry name" value="HTH_CROC1"/>
    <property type="match status" value="1"/>
</dbReference>
<evidence type="ECO:0000313" key="5">
    <source>
        <dbReference type="EMBL" id="EMC24330.1"/>
    </source>
</evidence>
<dbReference type="GO" id="GO:0003677">
    <property type="term" value="F:DNA binding"/>
    <property type="evidence" value="ECO:0007669"/>
    <property type="project" value="UniProtKB-KW"/>
</dbReference>
<dbReference type="CDD" id="cd06529">
    <property type="entry name" value="S24_LexA-like"/>
    <property type="match status" value="1"/>
</dbReference>
<dbReference type="InterPro" id="IPR015927">
    <property type="entry name" value="Peptidase_S24_S26A/B/C"/>
</dbReference>
<feature type="domain" description="HTH cro/C1-type" evidence="4">
    <location>
        <begin position="7"/>
        <end position="61"/>
    </location>
</feature>
<dbReference type="RefSeq" id="WP_002262342.1">
    <property type="nucleotide sequence ID" value="NZ_AHSR01000018.1"/>
</dbReference>
<accession>A0A829BW24</accession>